<proteinExistence type="predicted"/>
<sequence length="67" mass="7870">MRQSTILVLLFWMISLATTQFINELNRPEFLRPDVQFLKRSSLSNMMRLGKRDSKRGSLGNLMRLGR</sequence>
<evidence type="ECO:0000256" key="1">
    <source>
        <dbReference type="SAM" id="SignalP"/>
    </source>
</evidence>
<gene>
    <name evidence="2" type="ORF">CYNAS_LOCUS16068</name>
</gene>
<comment type="caution">
    <text evidence="2">The sequence shown here is derived from an EMBL/GenBank/DDBJ whole genome shotgun (WGS) entry which is preliminary data.</text>
</comment>
<keyword evidence="3" id="KW-1185">Reference proteome</keyword>
<name>A0AA36MB32_CYLNA</name>
<feature type="signal peptide" evidence="1">
    <location>
        <begin position="1"/>
        <end position="19"/>
    </location>
</feature>
<dbReference type="EMBL" id="CATQJL010000305">
    <property type="protein sequence ID" value="CAJ0604085.1"/>
    <property type="molecule type" value="Genomic_DNA"/>
</dbReference>
<accession>A0AA36MB32</accession>
<protein>
    <submittedName>
        <fullName evidence="2">Uncharacterized protein</fullName>
    </submittedName>
</protein>
<organism evidence="2 3">
    <name type="scientific">Cylicocyclus nassatus</name>
    <name type="common">Nematode worm</name>
    <dbReference type="NCBI Taxonomy" id="53992"/>
    <lineage>
        <taxon>Eukaryota</taxon>
        <taxon>Metazoa</taxon>
        <taxon>Ecdysozoa</taxon>
        <taxon>Nematoda</taxon>
        <taxon>Chromadorea</taxon>
        <taxon>Rhabditida</taxon>
        <taxon>Rhabditina</taxon>
        <taxon>Rhabditomorpha</taxon>
        <taxon>Strongyloidea</taxon>
        <taxon>Strongylidae</taxon>
        <taxon>Cylicocyclus</taxon>
    </lineage>
</organism>
<dbReference type="Proteomes" id="UP001176961">
    <property type="component" value="Unassembled WGS sequence"/>
</dbReference>
<evidence type="ECO:0000313" key="3">
    <source>
        <dbReference type="Proteomes" id="UP001176961"/>
    </source>
</evidence>
<feature type="chain" id="PRO_5041291949" evidence="1">
    <location>
        <begin position="20"/>
        <end position="67"/>
    </location>
</feature>
<dbReference type="AlphaFoldDB" id="A0AA36MB32"/>
<reference evidence="2" key="1">
    <citation type="submission" date="2023-07" db="EMBL/GenBank/DDBJ databases">
        <authorList>
            <consortium name="CYATHOMIX"/>
        </authorList>
    </citation>
    <scope>NUCLEOTIDE SEQUENCE</scope>
    <source>
        <strain evidence="2">N/A</strain>
    </source>
</reference>
<evidence type="ECO:0000313" key="2">
    <source>
        <dbReference type="EMBL" id="CAJ0604085.1"/>
    </source>
</evidence>
<keyword evidence="1" id="KW-0732">Signal</keyword>